<dbReference type="AlphaFoldDB" id="A0A7M5X1A2"/>
<dbReference type="CDD" id="cd14728">
    <property type="entry name" value="Ere-like"/>
    <property type="match status" value="1"/>
</dbReference>
<dbReference type="InterPro" id="IPR015943">
    <property type="entry name" value="WD40/YVTN_repeat-like_dom_sf"/>
</dbReference>
<feature type="domain" description="EIPR1-like beta-propeller" evidence="5">
    <location>
        <begin position="374"/>
        <end position="666"/>
    </location>
</feature>
<keyword evidence="7" id="KW-1185">Reference proteome</keyword>
<name>A0A7M5X1A2_9CNID</name>
<dbReference type="SUPFAM" id="SSF50978">
    <property type="entry name" value="WD40 repeat-like"/>
    <property type="match status" value="1"/>
</dbReference>
<dbReference type="InterPro" id="IPR019775">
    <property type="entry name" value="WD40_repeat_CS"/>
</dbReference>
<dbReference type="SUPFAM" id="SSF159501">
    <property type="entry name" value="EreA/ChaN-like"/>
    <property type="match status" value="1"/>
</dbReference>
<evidence type="ECO:0000256" key="1">
    <source>
        <dbReference type="ARBA" id="ARBA00005672"/>
    </source>
</evidence>
<organism evidence="6 7">
    <name type="scientific">Clytia hemisphaerica</name>
    <dbReference type="NCBI Taxonomy" id="252671"/>
    <lineage>
        <taxon>Eukaryota</taxon>
        <taxon>Metazoa</taxon>
        <taxon>Cnidaria</taxon>
        <taxon>Hydrozoa</taxon>
        <taxon>Hydroidolina</taxon>
        <taxon>Leptothecata</taxon>
        <taxon>Obeliida</taxon>
        <taxon>Clytiidae</taxon>
        <taxon>Clytia</taxon>
    </lineage>
</organism>
<dbReference type="Gene3D" id="2.130.10.10">
    <property type="entry name" value="YVTN repeat-like/Quinoprotein amine dehydrogenase"/>
    <property type="match status" value="1"/>
</dbReference>
<evidence type="ECO:0000256" key="2">
    <source>
        <dbReference type="ARBA" id="ARBA00022574"/>
    </source>
</evidence>
<dbReference type="Gene3D" id="1.20.1440.30">
    <property type="entry name" value="Biosynthetic Protein domain"/>
    <property type="match status" value="1"/>
</dbReference>
<evidence type="ECO:0000256" key="4">
    <source>
        <dbReference type="PROSITE-ProRule" id="PRU00221"/>
    </source>
</evidence>
<dbReference type="GO" id="GO:0016567">
    <property type="term" value="P:protein ubiquitination"/>
    <property type="evidence" value="ECO:0007669"/>
    <property type="project" value="TreeGrafter"/>
</dbReference>
<dbReference type="Proteomes" id="UP000594262">
    <property type="component" value="Unplaced"/>
</dbReference>
<dbReference type="Gene3D" id="3.30.1870.10">
    <property type="entry name" value="EreA-like, domain 2"/>
    <property type="match status" value="1"/>
</dbReference>
<dbReference type="InterPro" id="IPR059104">
    <property type="entry name" value="Beta-prop_EIPR1-like"/>
</dbReference>
<keyword evidence="3" id="KW-0677">Repeat</keyword>
<dbReference type="InterPro" id="IPR040323">
    <property type="entry name" value="EIPR1"/>
</dbReference>
<dbReference type="FunFam" id="2.130.10.10:FF:000732">
    <property type="entry name" value="EARP-interacting protein homolog"/>
    <property type="match status" value="1"/>
</dbReference>
<evidence type="ECO:0000259" key="5">
    <source>
        <dbReference type="Pfam" id="PF23609"/>
    </source>
</evidence>
<sequence length="746" mass="85799">MSEQLFQEASTAFQEWCKRNSVPVLSLDPTSTEKDDLKSIVQSIGNARFVAISEGFHNCKEMMSLHHRIIRHLVEECGFNIVLSESGFPESLYINDYIRGKSIPEEIDVWKNGLNKMYSAWREGQALIEYLKKNNKDYGNSLEYYGVDIGGFYQDWVTPFNIIFKYIKTVDEDYCKDLESKLLPYLNQMSTNARKNYAENFDLHQKALLSAILDEAVSYFGSKADEYVSRSSKEDYEKIRQSLTSMQLAENYYRNYDTVSKKYVGLNGREIAMAQNCLWVLNKRSDAKVVWIDHVIHTKTKSQLQDGVWGNFTPAGQLIKQALGKDYYGIGMVYGSGQFWNKWQRPAERFIDKIPEWDEKRKQKENRMNDPAPVIYGLEFQARSLCPQFGETEAIRFLVGTQSLRNDNQVHLIDFEDESNLVTKHVFSHTPGEIWNIASNPSDKNILATCYSKIIDGKTKRFAAMWRIPPLDETAPPVYELTPGDNNGKCVSLQHVCELDAGHGDVKKVMWNPSSDNDKLLTISERHIDLWQTSNTGADHVDTITLEGKAQLQYSVGRFNPHHGGSQIATGIDCHIKGYDLRSMSSSFSIENAHSQLVRDLDMNPNKQYYLASCSDDCKVKFWDIRNTKECLMTRSDHSHWVWSIRYNNFHDQLILTSSSDSRVILSNIASLSSEPFGHLDDEDEEEEKPREPIPDRLISTFEEHEDSVYAVEWSSVDPWIFASLSYDGRLVINRVPRVEKYKILL</sequence>
<dbReference type="GO" id="GO:0046677">
    <property type="term" value="P:response to antibiotic"/>
    <property type="evidence" value="ECO:0007669"/>
    <property type="project" value="InterPro"/>
</dbReference>
<evidence type="ECO:0000313" key="6">
    <source>
        <dbReference type="EnsemblMetazoa" id="CLYHEMP016243.2"/>
    </source>
</evidence>
<dbReference type="PANTHER" id="PTHR14205:SF15">
    <property type="entry name" value="EARP AND GARP COMPLEX-INTERACTING PROTEIN 1"/>
    <property type="match status" value="1"/>
</dbReference>
<dbReference type="Pfam" id="PF05139">
    <property type="entry name" value="Erythro_esteras"/>
    <property type="match status" value="1"/>
</dbReference>
<proteinExistence type="inferred from homology"/>
<dbReference type="PROSITE" id="PS00678">
    <property type="entry name" value="WD_REPEATS_1"/>
    <property type="match status" value="1"/>
</dbReference>
<dbReference type="PROSITE" id="PS50082">
    <property type="entry name" value="WD_REPEATS_2"/>
    <property type="match status" value="1"/>
</dbReference>
<evidence type="ECO:0000256" key="3">
    <source>
        <dbReference type="ARBA" id="ARBA00022737"/>
    </source>
</evidence>
<keyword evidence="2 4" id="KW-0853">WD repeat</keyword>
<dbReference type="EnsemblMetazoa" id="CLYHEMT016243.2">
    <property type="protein sequence ID" value="CLYHEMP016243.2"/>
    <property type="gene ID" value="CLYHEMG016243"/>
</dbReference>
<dbReference type="InterPro" id="IPR007815">
    <property type="entry name" value="Emycin_Estase"/>
</dbReference>
<feature type="repeat" description="WD" evidence="4">
    <location>
        <begin position="591"/>
        <end position="633"/>
    </location>
</feature>
<dbReference type="SMART" id="SM00320">
    <property type="entry name" value="WD40"/>
    <property type="match status" value="5"/>
</dbReference>
<comment type="similarity">
    <text evidence="1">Belongs to the WD repeat EIPR1 family.</text>
</comment>
<dbReference type="InterPro" id="IPR036322">
    <property type="entry name" value="WD40_repeat_dom_sf"/>
</dbReference>
<protein>
    <recommendedName>
        <fullName evidence="5">EIPR1-like beta-propeller domain-containing protein</fullName>
    </recommendedName>
</protein>
<reference evidence="6" key="1">
    <citation type="submission" date="2021-01" db="UniProtKB">
        <authorList>
            <consortium name="EnsemblMetazoa"/>
        </authorList>
    </citation>
    <scope>IDENTIFICATION</scope>
</reference>
<dbReference type="Pfam" id="PF00400">
    <property type="entry name" value="WD40"/>
    <property type="match status" value="1"/>
</dbReference>
<dbReference type="PANTHER" id="PTHR14205">
    <property type="entry name" value="WD-REPEAT PROTEIN"/>
    <property type="match status" value="1"/>
</dbReference>
<evidence type="ECO:0000313" key="7">
    <source>
        <dbReference type="Proteomes" id="UP000594262"/>
    </source>
</evidence>
<dbReference type="PROSITE" id="PS50294">
    <property type="entry name" value="WD_REPEATS_REGION"/>
    <property type="match status" value="1"/>
</dbReference>
<accession>A0A7M5X1A2</accession>
<dbReference type="InterPro" id="IPR001680">
    <property type="entry name" value="WD40_rpt"/>
</dbReference>
<dbReference type="Pfam" id="PF23609">
    <property type="entry name" value="Beta-prop_EIPR1"/>
    <property type="match status" value="1"/>
</dbReference>
<dbReference type="Gene3D" id="3.40.1660.10">
    <property type="entry name" value="EreA-like (biosynthetic domain)"/>
    <property type="match status" value="1"/>
</dbReference>
<dbReference type="OrthoDB" id="196957at2759"/>